<evidence type="ECO:0000259" key="9">
    <source>
        <dbReference type="PROSITE" id="PS50199"/>
    </source>
</evidence>
<evidence type="ECO:0000313" key="10">
    <source>
        <dbReference type="EMBL" id="MCL7047298.1"/>
    </source>
</evidence>
<keyword evidence="3 7" id="KW-0863">Zinc-finger</keyword>
<dbReference type="InterPro" id="IPR001876">
    <property type="entry name" value="Znf_RanBP2"/>
</dbReference>
<feature type="domain" description="RanBP2-type" evidence="9">
    <location>
        <begin position="169"/>
        <end position="200"/>
    </location>
</feature>
<dbReference type="InterPro" id="IPR034870">
    <property type="entry name" value="TET_fam"/>
</dbReference>
<comment type="subcellular location">
    <subcellularLocation>
        <location evidence="1">Nucleus</location>
    </subcellularLocation>
</comment>
<feature type="compositionally biased region" description="Polar residues" evidence="8">
    <location>
        <begin position="72"/>
        <end position="82"/>
    </location>
</feature>
<feature type="compositionally biased region" description="Gly residues" evidence="8">
    <location>
        <begin position="30"/>
        <end position="39"/>
    </location>
</feature>
<feature type="compositionally biased region" description="Basic and acidic residues" evidence="8">
    <location>
        <begin position="335"/>
        <end position="344"/>
    </location>
</feature>
<dbReference type="FunFam" id="4.10.1060.10:FF:000017">
    <property type="entry name" value="FUS RNA-binding protein"/>
    <property type="match status" value="1"/>
</dbReference>
<evidence type="ECO:0000256" key="2">
    <source>
        <dbReference type="ARBA" id="ARBA00022723"/>
    </source>
</evidence>
<evidence type="ECO:0000256" key="1">
    <source>
        <dbReference type="ARBA" id="ARBA00004123"/>
    </source>
</evidence>
<evidence type="ECO:0000256" key="7">
    <source>
        <dbReference type="PROSITE-ProRule" id="PRU00322"/>
    </source>
</evidence>
<evidence type="ECO:0000256" key="6">
    <source>
        <dbReference type="ARBA" id="ARBA00023242"/>
    </source>
</evidence>
<evidence type="ECO:0000256" key="3">
    <source>
        <dbReference type="ARBA" id="ARBA00022771"/>
    </source>
</evidence>
<gene>
    <name evidence="10" type="ORF">MKW94_029319</name>
</gene>
<keyword evidence="5" id="KW-0694">RNA-binding</keyword>
<dbReference type="AlphaFoldDB" id="A0AA41VTT6"/>
<evidence type="ECO:0000313" key="11">
    <source>
        <dbReference type="Proteomes" id="UP001177140"/>
    </source>
</evidence>
<sequence length="383" mass="42376">MGSRERELMTTSVAPPSHHLSSLVVRADESGGGGGGGGSDYEPGEVRREPPPPSYSRGGAPPSDRFHHDASANGTRASSGSPLSRRKYDYHPRADYDSSGSMHHGRGFRGGRGPGRFRDSSPPYGRGRGGGGGGDRFSGRDFDGPRFGSGPFRGVEGGPLRNNPNVPPREGDWICPDPSCGNLNFARREYCNKCNRLRIGPRDGSPRRNYQGPPRFSGLPVDGSPGRGGPNGYNRSPPPRSWGRDGPKEFGAGPPHTRHGGGRFPDNHVRRERPDYRDVDDFRDRGKFDRPMPPDWNHRDRRDTFFKERRGGFSMRNERRPLSPPPPPPPHRARFGRDMRERSRSPIRNGPPTDFRRDSYMGRGGRDARVGGMARDQVGDHPY</sequence>
<dbReference type="GO" id="GO:0003723">
    <property type="term" value="F:RNA binding"/>
    <property type="evidence" value="ECO:0007669"/>
    <property type="project" value="UniProtKB-KW"/>
</dbReference>
<name>A0AA41VTT6_PAPNU</name>
<dbReference type="Proteomes" id="UP001177140">
    <property type="component" value="Unassembled WGS sequence"/>
</dbReference>
<feature type="compositionally biased region" description="Basic and acidic residues" evidence="8">
    <location>
        <begin position="265"/>
        <end position="321"/>
    </location>
</feature>
<dbReference type="PROSITE" id="PS50199">
    <property type="entry name" value="ZF_RANBP2_2"/>
    <property type="match status" value="1"/>
</dbReference>
<evidence type="ECO:0000256" key="5">
    <source>
        <dbReference type="ARBA" id="ARBA00022884"/>
    </source>
</evidence>
<keyword evidence="2" id="KW-0479">Metal-binding</keyword>
<dbReference type="PANTHER" id="PTHR23238">
    <property type="entry name" value="RNA BINDING PROTEIN"/>
    <property type="match status" value="1"/>
</dbReference>
<feature type="compositionally biased region" description="Basic and acidic residues" evidence="8">
    <location>
        <begin position="354"/>
        <end position="369"/>
    </location>
</feature>
<dbReference type="Gene3D" id="4.10.1060.10">
    <property type="entry name" value="Zinc finger, RanBP2-type"/>
    <property type="match status" value="1"/>
</dbReference>
<comment type="caution">
    <text evidence="10">The sequence shown here is derived from an EMBL/GenBank/DDBJ whole genome shotgun (WGS) entry which is preliminary data.</text>
</comment>
<feature type="compositionally biased region" description="Basic and acidic residues" evidence="8">
    <location>
        <begin position="86"/>
        <end position="96"/>
    </location>
</feature>
<protein>
    <recommendedName>
        <fullName evidence="9">RanBP2-type domain-containing protein</fullName>
    </recommendedName>
</protein>
<dbReference type="PROSITE" id="PS01358">
    <property type="entry name" value="ZF_RANBP2_1"/>
    <property type="match status" value="1"/>
</dbReference>
<feature type="region of interest" description="Disordered" evidence="8">
    <location>
        <begin position="195"/>
        <end position="383"/>
    </location>
</feature>
<feature type="region of interest" description="Disordered" evidence="8">
    <location>
        <begin position="1"/>
        <end position="172"/>
    </location>
</feature>
<keyword evidence="4" id="KW-0862">Zinc</keyword>
<dbReference type="SUPFAM" id="SSF90209">
    <property type="entry name" value="Ran binding protein zinc finger-like"/>
    <property type="match status" value="1"/>
</dbReference>
<dbReference type="InterPro" id="IPR036443">
    <property type="entry name" value="Znf_RanBP2_sf"/>
</dbReference>
<dbReference type="GO" id="GO:0005634">
    <property type="term" value="C:nucleus"/>
    <property type="evidence" value="ECO:0007669"/>
    <property type="project" value="UniProtKB-SubCell"/>
</dbReference>
<evidence type="ECO:0000256" key="4">
    <source>
        <dbReference type="ARBA" id="ARBA00022833"/>
    </source>
</evidence>
<feature type="compositionally biased region" description="Gly residues" evidence="8">
    <location>
        <begin position="126"/>
        <end position="136"/>
    </location>
</feature>
<reference evidence="10" key="1">
    <citation type="submission" date="2022-03" db="EMBL/GenBank/DDBJ databases">
        <title>A functionally conserved STORR gene fusion in Papaver species that diverged 16.8 million years ago.</title>
        <authorList>
            <person name="Catania T."/>
        </authorList>
    </citation>
    <scope>NUCLEOTIDE SEQUENCE</scope>
    <source>
        <strain evidence="10">S-191538</strain>
    </source>
</reference>
<keyword evidence="6" id="KW-0539">Nucleus</keyword>
<organism evidence="10 11">
    <name type="scientific">Papaver nudicaule</name>
    <name type="common">Iceland poppy</name>
    <dbReference type="NCBI Taxonomy" id="74823"/>
    <lineage>
        <taxon>Eukaryota</taxon>
        <taxon>Viridiplantae</taxon>
        <taxon>Streptophyta</taxon>
        <taxon>Embryophyta</taxon>
        <taxon>Tracheophyta</taxon>
        <taxon>Spermatophyta</taxon>
        <taxon>Magnoliopsida</taxon>
        <taxon>Ranunculales</taxon>
        <taxon>Papaveraceae</taxon>
        <taxon>Papaveroideae</taxon>
        <taxon>Papaver</taxon>
    </lineage>
</organism>
<evidence type="ECO:0000256" key="8">
    <source>
        <dbReference type="SAM" id="MobiDB-lite"/>
    </source>
</evidence>
<keyword evidence="11" id="KW-1185">Reference proteome</keyword>
<accession>A0AA41VTT6</accession>
<dbReference type="SMART" id="SM00547">
    <property type="entry name" value="ZnF_RBZ"/>
    <property type="match status" value="1"/>
</dbReference>
<proteinExistence type="predicted"/>
<dbReference type="GO" id="GO:0006355">
    <property type="term" value="P:regulation of DNA-templated transcription"/>
    <property type="evidence" value="ECO:0007669"/>
    <property type="project" value="InterPro"/>
</dbReference>
<dbReference type="EMBL" id="JAJJMA010291448">
    <property type="protein sequence ID" value="MCL7047298.1"/>
    <property type="molecule type" value="Genomic_DNA"/>
</dbReference>
<dbReference type="GO" id="GO:0008270">
    <property type="term" value="F:zinc ion binding"/>
    <property type="evidence" value="ECO:0007669"/>
    <property type="project" value="UniProtKB-KW"/>
</dbReference>